<accession>A0A2P2MUY5</accession>
<organism evidence="1">
    <name type="scientific">Rhizophora mucronata</name>
    <name type="common">Asiatic mangrove</name>
    <dbReference type="NCBI Taxonomy" id="61149"/>
    <lineage>
        <taxon>Eukaryota</taxon>
        <taxon>Viridiplantae</taxon>
        <taxon>Streptophyta</taxon>
        <taxon>Embryophyta</taxon>
        <taxon>Tracheophyta</taxon>
        <taxon>Spermatophyta</taxon>
        <taxon>Magnoliopsida</taxon>
        <taxon>eudicotyledons</taxon>
        <taxon>Gunneridae</taxon>
        <taxon>Pentapetalae</taxon>
        <taxon>rosids</taxon>
        <taxon>fabids</taxon>
        <taxon>Malpighiales</taxon>
        <taxon>Rhizophoraceae</taxon>
        <taxon>Rhizophora</taxon>
    </lineage>
</organism>
<dbReference type="EMBL" id="GGEC01053553">
    <property type="protein sequence ID" value="MBX34037.1"/>
    <property type="molecule type" value="Transcribed_RNA"/>
</dbReference>
<reference evidence="1" key="1">
    <citation type="submission" date="2018-02" db="EMBL/GenBank/DDBJ databases">
        <title>Rhizophora mucronata_Transcriptome.</title>
        <authorList>
            <person name="Meera S.P."/>
            <person name="Sreeshan A."/>
            <person name="Augustine A."/>
        </authorList>
    </citation>
    <scope>NUCLEOTIDE SEQUENCE</scope>
    <source>
        <tissue evidence="1">Leaf</tissue>
    </source>
</reference>
<evidence type="ECO:0000313" key="1">
    <source>
        <dbReference type="EMBL" id="MBX34037.1"/>
    </source>
</evidence>
<proteinExistence type="predicted"/>
<sequence>MFSSHSWVASLHPMCPSDLDSDGIEVLEPCSMFKQLSFQRLVSDFISNEKLYFIFIISLMMS</sequence>
<name>A0A2P2MUY5_RHIMU</name>
<dbReference type="AlphaFoldDB" id="A0A2P2MUY5"/>
<protein>
    <submittedName>
        <fullName evidence="1">Uncharacterized protein</fullName>
    </submittedName>
</protein>